<evidence type="ECO:0000313" key="2">
    <source>
        <dbReference type="EMBL" id="OGD78491.1"/>
    </source>
</evidence>
<dbReference type="AlphaFoldDB" id="A0A1F5FFV6"/>
<feature type="transmembrane region" description="Helical" evidence="1">
    <location>
        <begin position="13"/>
        <end position="34"/>
    </location>
</feature>
<accession>A0A1F5FFV6</accession>
<comment type="caution">
    <text evidence="2">The sequence shown here is derived from an EMBL/GenBank/DDBJ whole genome shotgun (WGS) entry which is preliminary data.</text>
</comment>
<proteinExistence type="predicted"/>
<sequence length="83" mass="9516">MSDGNGEKRWLTWLVRVIVPALIAALWLSLSAQLDDLRCEVREMRAEVRDELKSQRLVNREQDGRLARLDAEVGLLRDDGRGD</sequence>
<evidence type="ECO:0000313" key="3">
    <source>
        <dbReference type="Proteomes" id="UP000177187"/>
    </source>
</evidence>
<keyword evidence="1" id="KW-1133">Transmembrane helix</keyword>
<dbReference type="Proteomes" id="UP000177187">
    <property type="component" value="Unassembled WGS sequence"/>
</dbReference>
<keyword evidence="1" id="KW-0812">Transmembrane</keyword>
<organism evidence="2 3">
    <name type="scientific">Candidatus Coatesbacteria bacterium RBG_13_66_14</name>
    <dbReference type="NCBI Taxonomy" id="1817816"/>
    <lineage>
        <taxon>Bacteria</taxon>
        <taxon>Candidatus Coatesiibacteriota</taxon>
    </lineage>
</organism>
<evidence type="ECO:0000256" key="1">
    <source>
        <dbReference type="SAM" id="Phobius"/>
    </source>
</evidence>
<reference evidence="2 3" key="1">
    <citation type="journal article" date="2016" name="Nat. Commun.">
        <title>Thousands of microbial genomes shed light on interconnected biogeochemical processes in an aquifer system.</title>
        <authorList>
            <person name="Anantharaman K."/>
            <person name="Brown C.T."/>
            <person name="Hug L.A."/>
            <person name="Sharon I."/>
            <person name="Castelle C.J."/>
            <person name="Probst A.J."/>
            <person name="Thomas B.C."/>
            <person name="Singh A."/>
            <person name="Wilkins M.J."/>
            <person name="Karaoz U."/>
            <person name="Brodie E.L."/>
            <person name="Williams K.H."/>
            <person name="Hubbard S.S."/>
            <person name="Banfield J.F."/>
        </authorList>
    </citation>
    <scope>NUCLEOTIDE SEQUENCE [LARGE SCALE GENOMIC DNA]</scope>
</reference>
<keyword evidence="1" id="KW-0472">Membrane</keyword>
<dbReference type="EMBL" id="MFAF01000034">
    <property type="protein sequence ID" value="OGD78491.1"/>
    <property type="molecule type" value="Genomic_DNA"/>
</dbReference>
<name>A0A1F5FFV6_9BACT</name>
<protein>
    <submittedName>
        <fullName evidence="2">Uncharacterized protein</fullName>
    </submittedName>
</protein>
<gene>
    <name evidence="2" type="ORF">A2Y64_09435</name>
</gene>